<feature type="compositionally biased region" description="Low complexity" evidence="1">
    <location>
        <begin position="13"/>
        <end position="35"/>
    </location>
</feature>
<gene>
    <name evidence="3" type="ORF">SAMN05445060_1215</name>
</gene>
<sequence length="196" mass="20379">MTVLDSTPRGETPRTAADTAARSTRGHVPTSATGRTARRRGGRRPVAPTSTVAVAVPVTRPVPTRSRRTAAESRRRPDDRRMTSTRGGTACRGSRRITSAVRVSWAAAFAVGVVLALTVVMFALLGGAVQDSAAPASTATQVVHVRVGESLSEVAMRTAPDRAPQAVVNAIIALNHLADTGVTPGQALLTPVYATP</sequence>
<dbReference type="EMBL" id="FTNT01000003">
    <property type="protein sequence ID" value="SIR86405.1"/>
    <property type="molecule type" value="Genomic_DNA"/>
</dbReference>
<keyword evidence="2" id="KW-1133">Transmembrane helix</keyword>
<keyword evidence="2" id="KW-0812">Transmembrane</keyword>
<keyword evidence="4" id="KW-1185">Reference proteome</keyword>
<name>A0A1N7EET1_9NOCA</name>
<evidence type="ECO:0000313" key="3">
    <source>
        <dbReference type="EMBL" id="SIR86405.1"/>
    </source>
</evidence>
<dbReference type="AlphaFoldDB" id="A0A1N7EET1"/>
<feature type="region of interest" description="Disordered" evidence="1">
    <location>
        <begin position="1"/>
        <end position="91"/>
    </location>
</feature>
<evidence type="ECO:0008006" key="5">
    <source>
        <dbReference type="Google" id="ProtNLM"/>
    </source>
</evidence>
<accession>A0A1N7EET1</accession>
<feature type="compositionally biased region" description="Low complexity" evidence="1">
    <location>
        <begin position="44"/>
        <end position="64"/>
    </location>
</feature>
<keyword evidence="2" id="KW-0472">Membrane</keyword>
<reference evidence="3 4" key="1">
    <citation type="submission" date="2017-01" db="EMBL/GenBank/DDBJ databases">
        <authorList>
            <person name="Mah S.A."/>
            <person name="Swanson W.J."/>
            <person name="Moy G.W."/>
            <person name="Vacquier V.D."/>
        </authorList>
    </citation>
    <scope>NUCLEOTIDE SEQUENCE [LARGE SCALE GENOMIC DNA]</scope>
    <source>
        <strain evidence="3 4">CPCC 203464</strain>
    </source>
</reference>
<protein>
    <recommendedName>
        <fullName evidence="5">LysM domain-containing protein</fullName>
    </recommendedName>
</protein>
<evidence type="ECO:0000256" key="2">
    <source>
        <dbReference type="SAM" id="Phobius"/>
    </source>
</evidence>
<proteinExistence type="predicted"/>
<dbReference type="STRING" id="1344003.SAMN05445060_1215"/>
<dbReference type="Proteomes" id="UP000186218">
    <property type="component" value="Unassembled WGS sequence"/>
</dbReference>
<feature type="transmembrane region" description="Helical" evidence="2">
    <location>
        <begin position="105"/>
        <end position="129"/>
    </location>
</feature>
<evidence type="ECO:0000313" key="4">
    <source>
        <dbReference type="Proteomes" id="UP000186218"/>
    </source>
</evidence>
<evidence type="ECO:0000256" key="1">
    <source>
        <dbReference type="SAM" id="MobiDB-lite"/>
    </source>
</evidence>
<organism evidence="3 4">
    <name type="scientific">Williamsia sterculiae</name>
    <dbReference type="NCBI Taxonomy" id="1344003"/>
    <lineage>
        <taxon>Bacteria</taxon>
        <taxon>Bacillati</taxon>
        <taxon>Actinomycetota</taxon>
        <taxon>Actinomycetes</taxon>
        <taxon>Mycobacteriales</taxon>
        <taxon>Nocardiaceae</taxon>
        <taxon>Williamsia</taxon>
    </lineage>
</organism>
<feature type="compositionally biased region" description="Basic and acidic residues" evidence="1">
    <location>
        <begin position="69"/>
        <end position="82"/>
    </location>
</feature>